<keyword evidence="3 6" id="KW-0694">RNA-binding</keyword>
<evidence type="ECO:0000313" key="9">
    <source>
        <dbReference type="Proteomes" id="UP000004295"/>
    </source>
</evidence>
<dbReference type="RefSeq" id="WP_004332658.1">
    <property type="nucleotide sequence ID" value="NZ_ACNN01000011.1"/>
</dbReference>
<protein>
    <recommendedName>
        <fullName evidence="6">Transcription antitermination protein NusB</fullName>
    </recommendedName>
    <alternativeName>
        <fullName evidence="6">Antitermination factor NusB</fullName>
    </alternativeName>
</protein>
<organism evidence="8 9">
    <name type="scientific">Porphyromonas endodontalis (strain ATCC 35406 / DSM 24491 / JCM 8526 / CCUG 16442 / BCRC 14492 / NCTC 13058 / HG 370)</name>
    <name type="common">Bacteroides endodontalis</name>
    <dbReference type="NCBI Taxonomy" id="553175"/>
    <lineage>
        <taxon>Bacteria</taxon>
        <taxon>Pseudomonadati</taxon>
        <taxon>Bacteroidota</taxon>
        <taxon>Bacteroidia</taxon>
        <taxon>Bacteroidales</taxon>
        <taxon>Porphyromonadaceae</taxon>
        <taxon>Porphyromonas</taxon>
    </lineage>
</organism>
<evidence type="ECO:0000259" key="7">
    <source>
        <dbReference type="Pfam" id="PF01029"/>
    </source>
</evidence>
<gene>
    <name evidence="6 8" type="primary">nusB</name>
    <name evidence="8" type="ORF">POREN0001_1423</name>
</gene>
<dbReference type="GO" id="GO:0031564">
    <property type="term" value="P:transcription antitermination"/>
    <property type="evidence" value="ECO:0007669"/>
    <property type="project" value="UniProtKB-KW"/>
</dbReference>
<evidence type="ECO:0000256" key="4">
    <source>
        <dbReference type="ARBA" id="ARBA00023015"/>
    </source>
</evidence>
<dbReference type="NCBIfam" id="TIGR01951">
    <property type="entry name" value="nusB"/>
    <property type="match status" value="1"/>
</dbReference>
<evidence type="ECO:0000256" key="1">
    <source>
        <dbReference type="ARBA" id="ARBA00005952"/>
    </source>
</evidence>
<evidence type="ECO:0000256" key="5">
    <source>
        <dbReference type="ARBA" id="ARBA00023163"/>
    </source>
</evidence>
<evidence type="ECO:0000313" key="8">
    <source>
        <dbReference type="EMBL" id="EEN83318.1"/>
    </source>
</evidence>
<keyword evidence="4 6" id="KW-0805">Transcription regulation</keyword>
<dbReference type="GO" id="GO:0005829">
    <property type="term" value="C:cytosol"/>
    <property type="evidence" value="ECO:0007669"/>
    <property type="project" value="TreeGrafter"/>
</dbReference>
<dbReference type="EMBL" id="ACNN01000011">
    <property type="protein sequence ID" value="EEN83318.1"/>
    <property type="molecule type" value="Genomic_DNA"/>
</dbReference>
<dbReference type="InterPro" id="IPR006027">
    <property type="entry name" value="NusB_RsmB_TIM44"/>
</dbReference>
<evidence type="ECO:0000256" key="2">
    <source>
        <dbReference type="ARBA" id="ARBA00022814"/>
    </source>
</evidence>
<feature type="domain" description="NusB/RsmB/TIM44" evidence="7">
    <location>
        <begin position="243"/>
        <end position="335"/>
    </location>
</feature>
<sequence>MINRTLIRIRVLQELFAYYHNPGKQLAEAEAQLTTSNERTHDLYLHLLTLVPTLTRFHQARLERRRNKLLRTEEDINPNMRLANNRLAQSMEASTTLQEFIRERGLIWSDDDRLLSTLLDEILASDLYREYVTSAPDTFAADAKFWVQAFAGYTFRNEELDEYLEGLSLYWDNPLGVTEKIEVEDKVDIEEVDEVVAGLKGTEYYHAVRLASSPVEIEKEFALKSMRKAKPDTSFDEVIIPAYKDEEDTHLAAELLRTTIVHEEEYREIINKNLRNWDMDRVTDVDMIILQMALAELLSFPTIPTTVTLNEYIELAKIYSTAESGVFVNGLLDSALHQLRNERRILKF</sequence>
<dbReference type="HAMAP" id="MF_00073">
    <property type="entry name" value="NusB"/>
    <property type="match status" value="1"/>
</dbReference>
<dbReference type="InterPro" id="IPR011605">
    <property type="entry name" value="NusB_fam"/>
</dbReference>
<dbReference type="InterPro" id="IPR035926">
    <property type="entry name" value="NusB-like_sf"/>
</dbReference>
<dbReference type="SUPFAM" id="SSF48013">
    <property type="entry name" value="NusB-like"/>
    <property type="match status" value="1"/>
</dbReference>
<dbReference type="GeneID" id="93365050"/>
<evidence type="ECO:0000256" key="3">
    <source>
        <dbReference type="ARBA" id="ARBA00022884"/>
    </source>
</evidence>
<dbReference type="AlphaFoldDB" id="C3J8Y9"/>
<dbReference type="PANTHER" id="PTHR11078">
    <property type="entry name" value="N UTILIZATION SUBSTANCE PROTEIN B-RELATED"/>
    <property type="match status" value="1"/>
</dbReference>
<proteinExistence type="inferred from homology"/>
<keyword evidence="9" id="KW-1185">Reference proteome</keyword>
<dbReference type="Gene3D" id="1.10.940.10">
    <property type="entry name" value="NusB-like"/>
    <property type="match status" value="1"/>
</dbReference>
<dbReference type="eggNOG" id="COG0781">
    <property type="taxonomic scope" value="Bacteria"/>
</dbReference>
<evidence type="ECO:0000256" key="6">
    <source>
        <dbReference type="HAMAP-Rule" id="MF_00073"/>
    </source>
</evidence>
<dbReference type="Proteomes" id="UP000004295">
    <property type="component" value="Unassembled WGS sequence"/>
</dbReference>
<comment type="caution">
    <text evidence="8">The sequence shown here is derived from an EMBL/GenBank/DDBJ whole genome shotgun (WGS) entry which is preliminary data.</text>
</comment>
<dbReference type="GO" id="GO:0003723">
    <property type="term" value="F:RNA binding"/>
    <property type="evidence" value="ECO:0007669"/>
    <property type="project" value="UniProtKB-UniRule"/>
</dbReference>
<reference evidence="8 9" key="1">
    <citation type="submission" date="2009-04" db="EMBL/GenBank/DDBJ databases">
        <authorList>
            <person name="Sebastian Y."/>
            <person name="Madupu R."/>
            <person name="Durkin A.S."/>
            <person name="Torralba M."/>
            <person name="Methe B."/>
            <person name="Sutton G.G."/>
            <person name="Strausberg R.L."/>
            <person name="Nelson K.E."/>
        </authorList>
    </citation>
    <scope>NUCLEOTIDE SEQUENCE [LARGE SCALE GENOMIC DNA]</scope>
    <source>
        <strain evidence="9">ATCC 35406 / BCRC 14492 / JCM 8526 / NCTC 13058 / HG 370</strain>
    </source>
</reference>
<name>C3J8Y9_POREA</name>
<keyword evidence="5 6" id="KW-0804">Transcription</keyword>
<dbReference type="PANTHER" id="PTHR11078:SF3">
    <property type="entry name" value="ANTITERMINATION NUSB DOMAIN-CONTAINING PROTEIN"/>
    <property type="match status" value="1"/>
</dbReference>
<dbReference type="GO" id="GO:0006353">
    <property type="term" value="P:DNA-templated transcription termination"/>
    <property type="evidence" value="ECO:0007669"/>
    <property type="project" value="UniProtKB-UniRule"/>
</dbReference>
<dbReference type="Pfam" id="PF01029">
    <property type="entry name" value="NusB"/>
    <property type="match status" value="1"/>
</dbReference>
<accession>C3J8Y9</accession>
<comment type="similarity">
    <text evidence="1 6">Belongs to the NusB family.</text>
</comment>
<comment type="function">
    <text evidence="6">Involved in transcription antitermination. Required for transcription of ribosomal RNA (rRNA) genes. Binds specifically to the boxA antiterminator sequence of the ribosomal RNA (rrn) operons.</text>
</comment>
<dbReference type="STRING" id="553175.POREN0001_1423"/>
<keyword evidence="2 6" id="KW-0889">Transcription antitermination</keyword>